<comment type="similarity">
    <text evidence="7">Belongs to the NAD-dependent DNA ligase family. LigB subfamily.</text>
</comment>
<dbReference type="EMBL" id="QYUR01000002">
    <property type="protein sequence ID" value="RJG12442.1"/>
    <property type="molecule type" value="Genomic_DNA"/>
</dbReference>
<feature type="active site" description="N6-AMP-lysine intermediate" evidence="7">
    <location>
        <position position="125"/>
    </location>
</feature>
<keyword evidence="3 7" id="KW-0227">DNA damage</keyword>
<dbReference type="SUPFAM" id="SSF50249">
    <property type="entry name" value="Nucleic acid-binding proteins"/>
    <property type="match status" value="1"/>
</dbReference>
<keyword evidence="4 7" id="KW-0520">NAD</keyword>
<evidence type="ECO:0000256" key="7">
    <source>
        <dbReference type="HAMAP-Rule" id="MF_01587"/>
    </source>
</evidence>
<evidence type="ECO:0000256" key="6">
    <source>
        <dbReference type="ARBA" id="ARBA00034005"/>
    </source>
</evidence>
<evidence type="ECO:0000313" key="11">
    <source>
        <dbReference type="Proteomes" id="UP000284021"/>
    </source>
</evidence>
<evidence type="ECO:0000256" key="3">
    <source>
        <dbReference type="ARBA" id="ARBA00022763"/>
    </source>
</evidence>
<dbReference type="AlphaFoldDB" id="A0A418XIZ4"/>
<reference evidence="10 11" key="1">
    <citation type="submission" date="2018-09" db="EMBL/GenBank/DDBJ databases">
        <authorList>
            <person name="Zhu H."/>
        </authorList>
    </citation>
    <scope>NUCLEOTIDE SEQUENCE [LARGE SCALE GENOMIC DNA]</scope>
    <source>
        <strain evidence="10 11">K1S02-6</strain>
    </source>
</reference>
<dbReference type="PROSITE" id="PS01056">
    <property type="entry name" value="DNA_LIGASE_N2"/>
    <property type="match status" value="1"/>
</dbReference>
<dbReference type="GO" id="GO:0006260">
    <property type="term" value="P:DNA replication"/>
    <property type="evidence" value="ECO:0007669"/>
    <property type="project" value="UniProtKB-KW"/>
</dbReference>
<keyword evidence="2 7" id="KW-0235">DNA replication</keyword>
<dbReference type="GO" id="GO:0003911">
    <property type="term" value="F:DNA ligase (NAD+) activity"/>
    <property type="evidence" value="ECO:0007669"/>
    <property type="project" value="UniProtKB-UniRule"/>
</dbReference>
<keyword evidence="8" id="KW-0732">Signal</keyword>
<dbReference type="PANTHER" id="PTHR47810:SF1">
    <property type="entry name" value="DNA LIGASE B"/>
    <property type="match status" value="1"/>
</dbReference>
<dbReference type="Gene3D" id="1.10.150.20">
    <property type="entry name" value="5' to 3' exonuclease, C-terminal subdomain"/>
    <property type="match status" value="1"/>
</dbReference>
<dbReference type="SUPFAM" id="SSF47781">
    <property type="entry name" value="RuvA domain 2-like"/>
    <property type="match status" value="1"/>
</dbReference>
<dbReference type="Gene3D" id="3.30.470.30">
    <property type="entry name" value="DNA ligase/mRNA capping enzyme"/>
    <property type="match status" value="1"/>
</dbReference>
<dbReference type="Proteomes" id="UP000284021">
    <property type="component" value="Unassembled WGS sequence"/>
</dbReference>
<proteinExistence type="inferred from homology"/>
<evidence type="ECO:0000313" key="10">
    <source>
        <dbReference type="EMBL" id="RJG12442.1"/>
    </source>
</evidence>
<accession>A0A418XIZ4</accession>
<dbReference type="Pfam" id="PF01653">
    <property type="entry name" value="DNA_ligase_aden"/>
    <property type="match status" value="1"/>
</dbReference>
<dbReference type="PIRSF" id="PIRSF001604">
    <property type="entry name" value="LigA"/>
    <property type="match status" value="1"/>
</dbReference>
<dbReference type="OrthoDB" id="9759736at2"/>
<dbReference type="InterPro" id="IPR004150">
    <property type="entry name" value="NAD_DNA_ligase_OB"/>
</dbReference>
<dbReference type="SUPFAM" id="SSF56091">
    <property type="entry name" value="DNA ligase/mRNA capping enzyme, catalytic domain"/>
    <property type="match status" value="1"/>
</dbReference>
<comment type="caution">
    <text evidence="10">The sequence shown here is derived from an EMBL/GenBank/DDBJ whole genome shotgun (WGS) entry which is preliminary data.</text>
</comment>
<keyword evidence="11" id="KW-1185">Reference proteome</keyword>
<dbReference type="InterPro" id="IPR050326">
    <property type="entry name" value="NAD_dep_DNA_ligaseB"/>
</dbReference>
<dbReference type="InterPro" id="IPR010994">
    <property type="entry name" value="RuvA_2-like"/>
</dbReference>
<evidence type="ECO:0000259" key="9">
    <source>
        <dbReference type="SMART" id="SM00532"/>
    </source>
</evidence>
<dbReference type="RefSeq" id="WP_119952770.1">
    <property type="nucleotide sequence ID" value="NZ_QYUR01000002.1"/>
</dbReference>
<gene>
    <name evidence="7 10" type="primary">ligB</name>
    <name evidence="10" type="ORF">D3879_03890</name>
</gene>
<feature type="domain" description="NAD-dependent DNA ligase N-terminal" evidence="9">
    <location>
        <begin position="28"/>
        <end position="428"/>
    </location>
</feature>
<dbReference type="Pfam" id="PF03120">
    <property type="entry name" value="OB_DNA_ligase"/>
    <property type="match status" value="1"/>
</dbReference>
<keyword evidence="1 7" id="KW-0436">Ligase</keyword>
<keyword evidence="5 7" id="KW-0234">DNA repair</keyword>
<evidence type="ECO:0000256" key="1">
    <source>
        <dbReference type="ARBA" id="ARBA00022598"/>
    </source>
</evidence>
<dbReference type="InterPro" id="IPR013839">
    <property type="entry name" value="DNAligase_adenylation"/>
</dbReference>
<dbReference type="GO" id="GO:0006281">
    <property type="term" value="P:DNA repair"/>
    <property type="evidence" value="ECO:0007669"/>
    <property type="project" value="UniProtKB-KW"/>
</dbReference>
<dbReference type="EC" id="6.5.1.2" evidence="7"/>
<dbReference type="SMART" id="SM00532">
    <property type="entry name" value="LIGANc"/>
    <property type="match status" value="1"/>
</dbReference>
<dbReference type="PANTHER" id="PTHR47810">
    <property type="entry name" value="DNA LIGASE"/>
    <property type="match status" value="1"/>
</dbReference>
<dbReference type="InterPro" id="IPR001679">
    <property type="entry name" value="DNA_ligase"/>
</dbReference>
<dbReference type="NCBIfam" id="NF005987">
    <property type="entry name" value="PRK08097.1"/>
    <property type="match status" value="1"/>
</dbReference>
<dbReference type="InterPro" id="IPR013840">
    <property type="entry name" value="DNAligase_N"/>
</dbReference>
<dbReference type="Gene3D" id="2.40.50.140">
    <property type="entry name" value="Nucleic acid-binding proteins"/>
    <property type="match status" value="1"/>
</dbReference>
<evidence type="ECO:0000256" key="5">
    <source>
        <dbReference type="ARBA" id="ARBA00023204"/>
    </source>
</evidence>
<evidence type="ECO:0000256" key="2">
    <source>
        <dbReference type="ARBA" id="ARBA00022705"/>
    </source>
</evidence>
<dbReference type="InterPro" id="IPR020923">
    <property type="entry name" value="DNA_ligase_B"/>
</dbReference>
<name>A0A418XIZ4_9PSED</name>
<dbReference type="InterPro" id="IPR033136">
    <property type="entry name" value="DNA_ligase_CS"/>
</dbReference>
<organism evidence="10 11">
    <name type="scientific">Pseudomonas cavernicola</name>
    <dbReference type="NCBI Taxonomy" id="2320866"/>
    <lineage>
        <taxon>Bacteria</taxon>
        <taxon>Pseudomonadati</taxon>
        <taxon>Pseudomonadota</taxon>
        <taxon>Gammaproteobacteria</taxon>
        <taxon>Pseudomonadales</taxon>
        <taxon>Pseudomonadaceae</taxon>
        <taxon>Pseudomonas</taxon>
    </lineage>
</organism>
<evidence type="ECO:0000256" key="8">
    <source>
        <dbReference type="SAM" id="SignalP"/>
    </source>
</evidence>
<sequence length="558" mass="61396">MPRWIALLLFPFALPTLAGTCPDWPEARAKAELTALSEQIAEWDARYHRQGQSPIADELYDQAQARLAQWQSCFPAQTAPPAEPLRGAGGPQTHPFAHTGLDKLPDTAAVRAWIKGRSDLWVQPKVDGVAVSLIYRDGQLQQAISRGDGRSGQDWTANALRIAAIPRRFEGEHGQLVLQGELYWRLPEHVQARSGGAGARGKVAGLMARQSLSDREADGIGLFVWELPQGPAEMPERLARLSALGVTESVQLSEPVATLAEISRWREHWYRSPLPFASDGVVIRQGTRPSGNSWQAEPPSWAVAWKYPAAQALAEVRAVQFKIGRSGRITPVLSLRPVRLDDRTIQRVSLGSLQRWSELDIRPGDQVAIALAGLTIPRLDSVVWRATERAELHAPKATDYHALSCWRPSAGCASQFRARLAWLSGKHGLALDGVGPGTWDKLLNAQRLPGLLDWLTLSQEELASIPGLGERSASNLSRRFQTAPQRPFLTWLRALGLPPTGSAKLPDHWDELARRSEQQWQTEPGIGPTRAQQLSAFFHHPEVLALRAQLQAAGAVGF</sequence>
<protein>
    <recommendedName>
        <fullName evidence="7">DNA ligase B</fullName>
        <ecNumber evidence="7">6.5.1.2</ecNumber>
    </recommendedName>
    <alternativeName>
        <fullName evidence="7">Polydeoxyribonucleotide synthase [NAD(+)] B</fullName>
    </alternativeName>
</protein>
<comment type="catalytic activity">
    <reaction evidence="6 7">
        <text>NAD(+) + (deoxyribonucleotide)n-3'-hydroxyl + 5'-phospho-(deoxyribonucleotide)m = (deoxyribonucleotide)n+m + AMP + beta-nicotinamide D-nucleotide.</text>
        <dbReference type="EC" id="6.5.1.2"/>
    </reaction>
</comment>
<comment type="function">
    <text evidence="7">Catalyzes the formation of phosphodiester linkages between 5'-phosphoryl and 3'-hydroxyl groups in double-stranded DNA using NAD as a coenzyme and as the energy source for the reaction.</text>
</comment>
<dbReference type="InterPro" id="IPR012340">
    <property type="entry name" value="NA-bd_OB-fold"/>
</dbReference>
<dbReference type="HAMAP" id="MF_01587">
    <property type="entry name" value="DNA_ligase_B"/>
    <property type="match status" value="1"/>
</dbReference>
<feature type="chain" id="PRO_5019183610" description="DNA ligase B" evidence="8">
    <location>
        <begin position="19"/>
        <end position="558"/>
    </location>
</feature>
<dbReference type="Gene3D" id="1.10.287.610">
    <property type="entry name" value="Helix hairpin bin"/>
    <property type="match status" value="1"/>
</dbReference>
<evidence type="ECO:0000256" key="4">
    <source>
        <dbReference type="ARBA" id="ARBA00023027"/>
    </source>
</evidence>
<feature type="signal peptide" evidence="8">
    <location>
        <begin position="1"/>
        <end position="18"/>
    </location>
</feature>